<reference evidence="1" key="1">
    <citation type="submission" date="2016-07" db="EMBL/GenBank/DDBJ databases">
        <title>Salivary Glands transcriptome analysis on engorged females of Ornithodoros brasiliensis (Acari:Argasidae).</title>
        <authorList>
            <person name="Simons S.M."/>
            <person name="Carvalho E."/>
            <person name="Junqueira-de-Azevedo I."/>
            <person name="Ho P.L."/>
            <person name="Giovanni D."/>
            <person name="Mendonca R."/>
            <person name="Onofrio V."/>
            <person name="Landulfo G."/>
            <person name="Ramirez D."/>
            <person name="Barros-Battesti D."/>
        </authorList>
    </citation>
    <scope>NUCLEOTIDE SEQUENCE</scope>
    <source>
        <strain evidence="1">Female</strain>
        <tissue evidence="1">Salivary gland</tissue>
    </source>
</reference>
<dbReference type="EMBL" id="GETE01000447">
    <property type="protein sequence ID" value="JAT79108.1"/>
    <property type="molecule type" value="Transcribed_RNA"/>
</dbReference>
<evidence type="ECO:0000313" key="1">
    <source>
        <dbReference type="EMBL" id="JAT79108.1"/>
    </source>
</evidence>
<proteinExistence type="predicted"/>
<accession>A0A1D2AIY7</accession>
<protein>
    <submittedName>
        <fullName evidence="1">Uncharacterized protein</fullName>
    </submittedName>
</protein>
<organism evidence="1">
    <name type="scientific">Ornithodoros brasiliensis</name>
    <name type="common">Mouro tick</name>
    <dbReference type="NCBI Taxonomy" id="888526"/>
    <lineage>
        <taxon>Eukaryota</taxon>
        <taxon>Metazoa</taxon>
        <taxon>Ecdysozoa</taxon>
        <taxon>Arthropoda</taxon>
        <taxon>Chelicerata</taxon>
        <taxon>Arachnida</taxon>
        <taxon>Acari</taxon>
        <taxon>Parasitiformes</taxon>
        <taxon>Ixodida</taxon>
        <taxon>Ixodoidea</taxon>
        <taxon>Argasidae</taxon>
        <taxon>Ornithodorinae</taxon>
        <taxon>Ornithodoros</taxon>
    </lineage>
</organism>
<dbReference type="AlphaFoldDB" id="A0A1D2AIY7"/>
<feature type="non-terminal residue" evidence="1">
    <location>
        <position position="1"/>
    </location>
</feature>
<name>A0A1D2AIY7_ORNBR</name>
<sequence length="78" mass="9286">WLRRRCMGESESTACAELKLSEEELSLHDWICLKVFALSYLHRYLYFFIPKADSYLEKEVSTIKSSLKFPVRRLHTKS</sequence>